<dbReference type="Proteomes" id="UP000011575">
    <property type="component" value="Unassembled WGS sequence"/>
</dbReference>
<gene>
    <name evidence="2" type="ORF">C461_12978</name>
</gene>
<keyword evidence="1" id="KW-0472">Membrane</keyword>
<feature type="transmembrane region" description="Helical" evidence="1">
    <location>
        <begin position="89"/>
        <end position="107"/>
    </location>
</feature>
<dbReference type="EMBL" id="AOJI01000029">
    <property type="protein sequence ID" value="EMA66086.1"/>
    <property type="molecule type" value="Genomic_DNA"/>
</dbReference>
<dbReference type="PATRIC" id="fig|1230454.4.peg.2604"/>
<accession>M0P7U9</accession>
<reference evidence="2 3" key="1">
    <citation type="journal article" date="2014" name="PLoS Genet.">
        <title>Phylogenetically driven sequencing of extremely halophilic archaea reveals strategies for static and dynamic osmo-response.</title>
        <authorList>
            <person name="Becker E.A."/>
            <person name="Seitzer P.M."/>
            <person name="Tritt A."/>
            <person name="Larsen D."/>
            <person name="Krusor M."/>
            <person name="Yao A.I."/>
            <person name="Wu D."/>
            <person name="Madern D."/>
            <person name="Eisen J.A."/>
            <person name="Darling A.E."/>
            <person name="Facciotti M.T."/>
        </authorList>
    </citation>
    <scope>NUCLEOTIDE SEQUENCE [LARGE SCALE GENOMIC DNA]</scope>
    <source>
        <strain evidence="2 3">JCM 13560</strain>
    </source>
</reference>
<name>M0P7U9_9EURY</name>
<evidence type="ECO:0000256" key="1">
    <source>
        <dbReference type="SAM" id="Phobius"/>
    </source>
</evidence>
<comment type="caution">
    <text evidence="2">The sequence shown here is derived from an EMBL/GenBank/DDBJ whole genome shotgun (WGS) entry which is preliminary data.</text>
</comment>
<proteinExistence type="predicted"/>
<protein>
    <submittedName>
        <fullName evidence="2">Uncharacterized protein</fullName>
    </submittedName>
</protein>
<feature type="transmembrane region" description="Helical" evidence="1">
    <location>
        <begin position="46"/>
        <end position="68"/>
    </location>
</feature>
<organism evidence="2 3">
    <name type="scientific">Halorubrum aidingense JCM 13560</name>
    <dbReference type="NCBI Taxonomy" id="1230454"/>
    <lineage>
        <taxon>Archaea</taxon>
        <taxon>Methanobacteriati</taxon>
        <taxon>Methanobacteriota</taxon>
        <taxon>Stenosarchaea group</taxon>
        <taxon>Halobacteria</taxon>
        <taxon>Halobacteriales</taxon>
        <taxon>Haloferacaceae</taxon>
        <taxon>Halorubrum</taxon>
    </lineage>
</organism>
<keyword evidence="1" id="KW-1133">Transmembrane helix</keyword>
<keyword evidence="1" id="KW-0812">Transmembrane</keyword>
<evidence type="ECO:0000313" key="2">
    <source>
        <dbReference type="EMBL" id="EMA66086.1"/>
    </source>
</evidence>
<feature type="transmembrane region" description="Helical" evidence="1">
    <location>
        <begin position="20"/>
        <end position="40"/>
    </location>
</feature>
<dbReference type="AlphaFoldDB" id="M0P7U9"/>
<sequence>MAIELRVHNRHGDRIDPVPFLVTVGLAFMFALSFGPMYGLSYGLSLAWSVALSTLAFAGLTLGAYVQLVRSAPPIDAGPLPPGPRFERLLYAALGVGVALVGLTLPLL</sequence>
<keyword evidence="3" id="KW-1185">Reference proteome</keyword>
<dbReference type="RefSeq" id="WP_008001898.1">
    <property type="nucleotide sequence ID" value="NZ_AOJI01000029.1"/>
</dbReference>
<evidence type="ECO:0000313" key="3">
    <source>
        <dbReference type="Proteomes" id="UP000011575"/>
    </source>
</evidence>